<dbReference type="RefSeq" id="WP_324669891.1">
    <property type="nucleotide sequence ID" value="NZ_CP141614.1"/>
</dbReference>
<keyword evidence="1 2" id="KW-0378">Hydrolase</keyword>
<dbReference type="InterPro" id="IPR023023">
    <property type="entry name" value="dNTPase_2"/>
</dbReference>
<sequence length="412" mass="46328">MTRREHSEGSAAAGGPALRREAPDLSRLATPASPPWTARRYPVADPDPRDDFRRDRDRIVHSQAFRRLQHKTQVYIIHEGDFYRTRLTHTLEVAQIARTLATGMRLTEPLAEAIALGHDVGHVPFGHAGERALDELVKRSGDPSGWDSNRHSLVVVDELEQAYPQHPGLNLTFAVRQGIARHETPFDQPVTGFDEYPQPTPEAQVVNLADLIAYCAHDLEDAVAVGLVTPERLLGTSGLDVWRQAWERALAEMDGSPLAARLGDGEQERLVARRARRHLIDRLIWDVWEASAAAAARLGVTTHAEAVRAPEPVIRLSPEVQAGLRQILDFLVEHVYESPMVRRQNFRGRYVLSRLFEVLSREPDLLPRHLRSEPPSPRTVAYYLASLTDRGAVDLFQELFDPGERILSRHRA</sequence>
<feature type="region of interest" description="Disordered" evidence="3">
    <location>
        <begin position="1"/>
        <end position="55"/>
    </location>
</feature>
<name>A0ABZ1BS97_9FIRM</name>
<dbReference type="InterPro" id="IPR026875">
    <property type="entry name" value="PHydrolase_assoc_dom"/>
</dbReference>
<dbReference type="PROSITE" id="PS51831">
    <property type="entry name" value="HD"/>
    <property type="match status" value="1"/>
</dbReference>
<evidence type="ECO:0000259" key="4">
    <source>
        <dbReference type="PROSITE" id="PS51831"/>
    </source>
</evidence>
<evidence type="ECO:0000256" key="1">
    <source>
        <dbReference type="ARBA" id="ARBA00022801"/>
    </source>
</evidence>
<feature type="compositionally biased region" description="Basic and acidic residues" evidence="3">
    <location>
        <begin position="46"/>
        <end position="55"/>
    </location>
</feature>
<dbReference type="EMBL" id="CP141614">
    <property type="protein sequence ID" value="WRP15488.1"/>
    <property type="molecule type" value="Genomic_DNA"/>
</dbReference>
<dbReference type="InterPro" id="IPR006261">
    <property type="entry name" value="dGTPase"/>
</dbReference>
<evidence type="ECO:0000313" key="5">
    <source>
        <dbReference type="EMBL" id="WRP15488.1"/>
    </source>
</evidence>
<evidence type="ECO:0000313" key="6">
    <source>
        <dbReference type="Proteomes" id="UP001333102"/>
    </source>
</evidence>
<keyword evidence="6" id="KW-1185">Reference proteome</keyword>
<dbReference type="CDD" id="cd00077">
    <property type="entry name" value="HDc"/>
    <property type="match status" value="1"/>
</dbReference>
<dbReference type="Pfam" id="PF01966">
    <property type="entry name" value="HD"/>
    <property type="match status" value="1"/>
</dbReference>
<dbReference type="SUPFAM" id="SSF109604">
    <property type="entry name" value="HD-domain/PDEase-like"/>
    <property type="match status" value="1"/>
</dbReference>
<evidence type="ECO:0000256" key="3">
    <source>
        <dbReference type="SAM" id="MobiDB-lite"/>
    </source>
</evidence>
<accession>A0ABZ1BS97</accession>
<dbReference type="HAMAP" id="MF_01212">
    <property type="entry name" value="dGTPase_type2"/>
    <property type="match status" value="1"/>
</dbReference>
<dbReference type="InterPro" id="IPR050135">
    <property type="entry name" value="dGTPase-like"/>
</dbReference>
<dbReference type="Proteomes" id="UP001333102">
    <property type="component" value="Chromosome"/>
</dbReference>
<proteinExistence type="inferred from homology"/>
<gene>
    <name evidence="5" type="primary">dgt</name>
    <name evidence="5" type="ORF">VLY81_04810</name>
</gene>
<dbReference type="InterPro" id="IPR006674">
    <property type="entry name" value="HD_domain"/>
</dbReference>
<dbReference type="PANTHER" id="PTHR11373">
    <property type="entry name" value="DEOXYNUCLEOSIDE TRIPHOSPHATE TRIPHOSPHOHYDROLASE"/>
    <property type="match status" value="1"/>
</dbReference>
<organism evidence="5 6">
    <name type="scientific">Geochorda subterranea</name>
    <dbReference type="NCBI Taxonomy" id="3109564"/>
    <lineage>
        <taxon>Bacteria</taxon>
        <taxon>Bacillati</taxon>
        <taxon>Bacillota</taxon>
        <taxon>Limnochordia</taxon>
        <taxon>Limnochordales</taxon>
        <taxon>Geochordaceae</taxon>
        <taxon>Geochorda</taxon>
    </lineage>
</organism>
<feature type="domain" description="HD" evidence="4">
    <location>
        <begin position="86"/>
        <end position="215"/>
    </location>
</feature>
<dbReference type="NCBIfam" id="TIGR01353">
    <property type="entry name" value="dGTP_triPase"/>
    <property type="match status" value="1"/>
</dbReference>
<dbReference type="SMART" id="SM00471">
    <property type="entry name" value="HDc"/>
    <property type="match status" value="1"/>
</dbReference>
<dbReference type="Gene3D" id="1.10.3210.10">
    <property type="entry name" value="Hypothetical protein af1432"/>
    <property type="match status" value="1"/>
</dbReference>
<comment type="similarity">
    <text evidence="2">Belongs to the dGTPase family. Type 2 subfamily.</text>
</comment>
<dbReference type="PANTHER" id="PTHR11373:SF43">
    <property type="entry name" value="DEOXYGUANOSINETRIPHOSPHATE TRIPHOSPHOHYDROLASE-LIKE PROTEIN"/>
    <property type="match status" value="1"/>
</dbReference>
<reference evidence="6" key="1">
    <citation type="submission" date="2023-12" db="EMBL/GenBank/DDBJ databases">
        <title>Novel isolates from deep terrestrial aquifers shed light on the physiology and ecology of the class Limnochordia.</title>
        <authorList>
            <person name="Karnachuk O.V."/>
            <person name="Lukina A.P."/>
            <person name="Avakyan M.R."/>
            <person name="Kadnikov V."/>
            <person name="Begmatov S."/>
            <person name="Beletsky A.V."/>
            <person name="Mardanov A.V."/>
            <person name="Ravin N.V."/>
        </authorList>
    </citation>
    <scope>NUCLEOTIDE SEQUENCE [LARGE SCALE GENOMIC DNA]</scope>
    <source>
        <strain evidence="6">LN</strain>
    </source>
</reference>
<dbReference type="Pfam" id="PF13286">
    <property type="entry name" value="HD_assoc"/>
    <property type="match status" value="1"/>
</dbReference>
<evidence type="ECO:0000256" key="2">
    <source>
        <dbReference type="HAMAP-Rule" id="MF_01212"/>
    </source>
</evidence>
<protein>
    <recommendedName>
        <fullName evidence="2">Deoxyguanosinetriphosphate triphosphohydrolase-like protein</fullName>
    </recommendedName>
</protein>
<dbReference type="InterPro" id="IPR003607">
    <property type="entry name" value="HD/PDEase_dom"/>
</dbReference>